<dbReference type="PANTHER" id="PTHR31642">
    <property type="entry name" value="TRICHOTHECENE 3-O-ACETYLTRANSFERASE"/>
    <property type="match status" value="1"/>
</dbReference>
<dbReference type="Pfam" id="PF02458">
    <property type="entry name" value="Transferase"/>
    <property type="match status" value="1"/>
</dbReference>
<dbReference type="EMBL" id="NBSK02000001">
    <property type="protein sequence ID" value="KAJ0227833.1"/>
    <property type="molecule type" value="Genomic_DNA"/>
</dbReference>
<sequence>MMSSKEQNSIYDLKISTVAPGLVCGNDEFQELTALDQAMKLHYLRFVYYFRTPAFDGFNITNIKRTMFDWLNHAYIPCGRFRRTDTGRPILKCNDGGVRIIEASCHLSLDEWLESKYDSRHKFVVPNNVIGPELPFSPLVMIQLTKFKCGGTSVGMSWSHTLGDAFSAMSFIRLWPQAIAGHYPAQPITMAQQQTNVTDTRSPNPSPDLLSVKRVGPVGDLWSTSSKSKMETFSVYISMSELTQLQAKICQEKVGVQIPPFECICVVIWHCLGKIRHESGLQAVTVCKSDLRNRTKGTITNKSQSIGVVKSDIPIVECNPIQLGSLMMSRVVDERNNIEEAMKNDNMLSDFLIYGANLTFVDLSDVSFYEIEVRGQTPVYVNCSIDNIDDKGVVLVLPTPKGCSDGRIVSITLQENEMTDLKMALKEDWCIAIA</sequence>
<evidence type="ECO:0000256" key="1">
    <source>
        <dbReference type="ARBA" id="ARBA00009861"/>
    </source>
</evidence>
<dbReference type="Gramene" id="rna-gnl|WGS:NBSK|LSAT_1X73320_mrna">
    <property type="protein sequence ID" value="cds-PLY82857.1"/>
    <property type="gene ID" value="gene-LSAT_1X73320"/>
</dbReference>
<dbReference type="OrthoDB" id="1862401at2759"/>
<dbReference type="Gene3D" id="3.30.559.10">
    <property type="entry name" value="Chloramphenicol acetyltransferase-like domain"/>
    <property type="match status" value="2"/>
</dbReference>
<proteinExistence type="inferred from homology"/>
<accession>A0A9R1WPD5</accession>
<dbReference type="AlphaFoldDB" id="A0A9R1WPD5"/>
<keyword evidence="3" id="KW-1185">Reference proteome</keyword>
<dbReference type="PANTHER" id="PTHR31642:SF243">
    <property type="entry name" value="HXXXD-TYPE ACYL-TRANSFERASE FAMILY PROTEIN-RELATED"/>
    <property type="match status" value="1"/>
</dbReference>
<evidence type="ECO:0000313" key="2">
    <source>
        <dbReference type="EMBL" id="KAJ0227833.1"/>
    </source>
</evidence>
<name>A0A9R1WPD5_LACSA</name>
<dbReference type="GO" id="GO:0016747">
    <property type="term" value="F:acyltransferase activity, transferring groups other than amino-acyl groups"/>
    <property type="evidence" value="ECO:0000318"/>
    <property type="project" value="GO_Central"/>
</dbReference>
<comment type="caution">
    <text evidence="2">The sequence shown here is derived from an EMBL/GenBank/DDBJ whole genome shotgun (WGS) entry which is preliminary data.</text>
</comment>
<dbReference type="InterPro" id="IPR023213">
    <property type="entry name" value="CAT-like_dom_sf"/>
</dbReference>
<protein>
    <submittedName>
        <fullName evidence="2">Uncharacterized protein</fullName>
    </submittedName>
</protein>
<organism evidence="2 3">
    <name type="scientific">Lactuca sativa</name>
    <name type="common">Garden lettuce</name>
    <dbReference type="NCBI Taxonomy" id="4236"/>
    <lineage>
        <taxon>Eukaryota</taxon>
        <taxon>Viridiplantae</taxon>
        <taxon>Streptophyta</taxon>
        <taxon>Embryophyta</taxon>
        <taxon>Tracheophyta</taxon>
        <taxon>Spermatophyta</taxon>
        <taxon>Magnoliopsida</taxon>
        <taxon>eudicotyledons</taxon>
        <taxon>Gunneridae</taxon>
        <taxon>Pentapetalae</taxon>
        <taxon>asterids</taxon>
        <taxon>campanulids</taxon>
        <taxon>Asterales</taxon>
        <taxon>Asteraceae</taxon>
        <taxon>Cichorioideae</taxon>
        <taxon>Cichorieae</taxon>
        <taxon>Lactucinae</taxon>
        <taxon>Lactuca</taxon>
    </lineage>
</organism>
<dbReference type="Proteomes" id="UP000235145">
    <property type="component" value="Unassembled WGS sequence"/>
</dbReference>
<reference evidence="2 3" key="1">
    <citation type="journal article" date="2017" name="Nat. Commun.">
        <title>Genome assembly with in vitro proximity ligation data and whole-genome triplication in lettuce.</title>
        <authorList>
            <person name="Reyes-Chin-Wo S."/>
            <person name="Wang Z."/>
            <person name="Yang X."/>
            <person name="Kozik A."/>
            <person name="Arikit S."/>
            <person name="Song C."/>
            <person name="Xia L."/>
            <person name="Froenicke L."/>
            <person name="Lavelle D.O."/>
            <person name="Truco M.J."/>
            <person name="Xia R."/>
            <person name="Zhu S."/>
            <person name="Xu C."/>
            <person name="Xu H."/>
            <person name="Xu X."/>
            <person name="Cox K."/>
            <person name="Korf I."/>
            <person name="Meyers B.C."/>
            <person name="Michelmore R.W."/>
        </authorList>
    </citation>
    <scope>NUCLEOTIDE SEQUENCE [LARGE SCALE GENOMIC DNA]</scope>
    <source>
        <strain evidence="3">cv. Salinas</strain>
        <tissue evidence="2">Seedlings</tissue>
    </source>
</reference>
<dbReference type="InterPro" id="IPR050317">
    <property type="entry name" value="Plant_Fungal_Acyltransferase"/>
</dbReference>
<gene>
    <name evidence="2" type="ORF">LSAT_V11C100028570</name>
</gene>
<evidence type="ECO:0000313" key="3">
    <source>
        <dbReference type="Proteomes" id="UP000235145"/>
    </source>
</evidence>
<comment type="similarity">
    <text evidence="1">Belongs to the plant acyltransferase family.</text>
</comment>